<organism evidence="5 6">
    <name type="scientific">Corynebacterium pseudodiphtheriticum</name>
    <dbReference type="NCBI Taxonomy" id="37637"/>
    <lineage>
        <taxon>Bacteria</taxon>
        <taxon>Bacillati</taxon>
        <taxon>Actinomycetota</taxon>
        <taxon>Actinomycetes</taxon>
        <taxon>Mycobacteriales</taxon>
        <taxon>Corynebacteriaceae</taxon>
        <taxon>Corynebacterium</taxon>
    </lineage>
</organism>
<feature type="binding site" evidence="2">
    <location>
        <position position="216"/>
    </location>
    <ligand>
        <name>substrate</name>
    </ligand>
</feature>
<dbReference type="HAMAP" id="MF_00296">
    <property type="entry name" value="MetX_acyltransf"/>
    <property type="match status" value="1"/>
</dbReference>
<evidence type="ECO:0000313" key="5">
    <source>
        <dbReference type="EMBL" id="MDK4306641.1"/>
    </source>
</evidence>
<name>A0AAP4F4T4_9CORY</name>
<evidence type="ECO:0000313" key="6">
    <source>
        <dbReference type="Proteomes" id="UP001224412"/>
    </source>
</evidence>
<protein>
    <recommendedName>
        <fullName evidence="2">Homoserine O-acetyltransferase</fullName>
        <shortName evidence="2">HAT</shortName>
        <ecNumber evidence="2">2.3.1.31</ecNumber>
    </recommendedName>
    <alternativeName>
        <fullName evidence="2">Homoserine transacetylase</fullName>
        <shortName evidence="2">HTA</shortName>
    </alternativeName>
</protein>
<evidence type="ECO:0000256" key="3">
    <source>
        <dbReference type="PIRSR" id="PIRSR000443-1"/>
    </source>
</evidence>
<feature type="active site" evidence="2 3">
    <location>
        <position position="344"/>
    </location>
</feature>
<dbReference type="PANTHER" id="PTHR32268:SF11">
    <property type="entry name" value="HOMOSERINE O-ACETYLTRANSFERASE"/>
    <property type="match status" value="1"/>
</dbReference>
<dbReference type="AlphaFoldDB" id="A0AAP4F4T4"/>
<evidence type="ECO:0000256" key="2">
    <source>
        <dbReference type="HAMAP-Rule" id="MF_00296"/>
    </source>
</evidence>
<keyword evidence="1 2" id="KW-0808">Transferase</keyword>
<proteinExistence type="inferred from homology"/>
<comment type="subunit">
    <text evidence="2">Homodimer.</text>
</comment>
<feature type="binding site" evidence="2">
    <location>
        <position position="345"/>
    </location>
    <ligand>
        <name>substrate</name>
    </ligand>
</feature>
<dbReference type="PIRSF" id="PIRSF000443">
    <property type="entry name" value="Homoser_Ac_trans"/>
    <property type="match status" value="1"/>
</dbReference>
<reference evidence="5" key="1">
    <citation type="submission" date="2023-05" db="EMBL/GenBank/DDBJ databases">
        <title>Metabolic capabilities are highly conserved among human nasal-associated Corynebacterium species in pangenomic analyses.</title>
        <authorList>
            <person name="Tran T.H."/>
            <person name="Roberts A.Q."/>
            <person name="Escapa I.F."/>
            <person name="Gao W."/>
            <person name="Conlan S."/>
            <person name="Kong H."/>
            <person name="Segre J.A."/>
            <person name="Kelly M.S."/>
            <person name="Lemon K.P."/>
        </authorList>
    </citation>
    <scope>NUCLEOTIDE SEQUENCE</scope>
    <source>
        <strain evidence="5">KPL2773</strain>
    </source>
</reference>
<dbReference type="EC" id="2.3.1.31" evidence="2"/>
<comment type="function">
    <text evidence="2">Transfers an acetyl group from acetyl-CoA to L-homoserine, forming acetyl-L-homoserine.</text>
</comment>
<keyword evidence="2" id="KW-0028">Amino-acid biosynthesis</keyword>
<comment type="caution">
    <text evidence="2">Lacks conserved residue(s) required for the propagation of feature annotation.</text>
</comment>
<dbReference type="Proteomes" id="UP001224412">
    <property type="component" value="Unassembled WGS sequence"/>
</dbReference>
<evidence type="ECO:0000259" key="4">
    <source>
        <dbReference type="Pfam" id="PF00561"/>
    </source>
</evidence>
<dbReference type="InterPro" id="IPR008220">
    <property type="entry name" value="HAT_MetX-like"/>
</dbReference>
<dbReference type="RefSeq" id="WP_064834581.1">
    <property type="nucleotide sequence ID" value="NZ_JASNUC010000008.1"/>
</dbReference>
<keyword evidence="2" id="KW-0963">Cytoplasm</keyword>
<evidence type="ECO:0000256" key="1">
    <source>
        <dbReference type="ARBA" id="ARBA00022679"/>
    </source>
</evidence>
<feature type="active site" evidence="2 3">
    <location>
        <position position="314"/>
    </location>
</feature>
<dbReference type="NCBIfam" id="NF001209">
    <property type="entry name" value="PRK00175.1"/>
    <property type="match status" value="1"/>
</dbReference>
<comment type="similarity">
    <text evidence="2">Belongs to the AB hydrolase superfamily. MetX family.</text>
</comment>
<dbReference type="GO" id="GO:0009092">
    <property type="term" value="P:homoserine metabolic process"/>
    <property type="evidence" value="ECO:0007669"/>
    <property type="project" value="TreeGrafter"/>
</dbReference>
<sequence>MPHTTPFGPTSTLNHASIGEFRTEAGAMMDEVTLGYHVFGAFRGELDGPNNVILIEHALTGSSDVADWWGELLGPGRALDTSRWCFICVNALGGCHGSTGPSSIASDGRAWGSRFPAVSIRDIVAAERRLLDKLGLEKVHAVIGGSMGGARALEWSLLYPEMMDAVCILAVSARASGWQIGIQCAQISAIERDINWHGGDYHDTDDYPLEGLCAARRIAHLTYRGEQEIDERFGSDANEGENPFGEFRDPTQRFAVNSYLEYQGIKLSERFDAGSYVALTEALNRHDIGRGRGGLNRALGRSTVPTMIIGVDTDILYPYHQQEHLSRNIGNFLGMAKIVSPVGHDAFLTETRQLDRIFRKFFKLSLPEPYSI</sequence>
<accession>A0AAP4F4T4</accession>
<dbReference type="InterPro" id="IPR029058">
    <property type="entry name" value="AB_hydrolase_fold"/>
</dbReference>
<gene>
    <name evidence="2" type="primary">metXA</name>
    <name evidence="5" type="ORF">QPX42_03620</name>
</gene>
<dbReference type="SUPFAM" id="SSF53474">
    <property type="entry name" value="alpha/beta-Hydrolases"/>
    <property type="match status" value="1"/>
</dbReference>
<feature type="active site" description="Nucleophile" evidence="2 3">
    <location>
        <position position="146"/>
    </location>
</feature>
<comment type="caution">
    <text evidence="5">The sequence shown here is derived from an EMBL/GenBank/DDBJ whole genome shotgun (WGS) entry which is preliminary data.</text>
</comment>
<dbReference type="InterPro" id="IPR000073">
    <property type="entry name" value="AB_hydrolase_1"/>
</dbReference>
<dbReference type="EMBL" id="JASNVH010000004">
    <property type="protein sequence ID" value="MDK4306641.1"/>
    <property type="molecule type" value="Genomic_DNA"/>
</dbReference>
<keyword evidence="2 5" id="KW-0012">Acyltransferase</keyword>
<dbReference type="PANTHER" id="PTHR32268">
    <property type="entry name" value="HOMOSERINE O-ACETYLTRANSFERASE"/>
    <property type="match status" value="1"/>
</dbReference>
<feature type="domain" description="AB hydrolase-1" evidence="4">
    <location>
        <begin position="51"/>
        <end position="350"/>
    </location>
</feature>
<dbReference type="Gene3D" id="3.40.50.1820">
    <property type="entry name" value="alpha/beta hydrolase"/>
    <property type="match status" value="1"/>
</dbReference>
<keyword evidence="2" id="KW-0486">Methionine biosynthesis</keyword>
<dbReference type="NCBIfam" id="TIGR01392">
    <property type="entry name" value="homoserO_Ac_trn"/>
    <property type="match status" value="1"/>
</dbReference>
<dbReference type="GO" id="GO:0009086">
    <property type="term" value="P:methionine biosynthetic process"/>
    <property type="evidence" value="ECO:0007669"/>
    <property type="project" value="UniProtKB-UniRule"/>
</dbReference>
<comment type="subcellular location">
    <subcellularLocation>
        <location evidence="2">Cytoplasm</location>
    </subcellularLocation>
</comment>
<dbReference type="GO" id="GO:0005737">
    <property type="term" value="C:cytoplasm"/>
    <property type="evidence" value="ECO:0007669"/>
    <property type="project" value="UniProtKB-SubCell"/>
</dbReference>
<dbReference type="GO" id="GO:0004414">
    <property type="term" value="F:homoserine O-acetyltransferase activity"/>
    <property type="evidence" value="ECO:0007669"/>
    <property type="project" value="UniProtKB-UniRule"/>
</dbReference>
<comment type="pathway">
    <text evidence="2">Amino-acid biosynthesis; L-methionine biosynthesis via de novo pathway; O-acetyl-L-homoserine from L-homoserine: step 1/1.</text>
</comment>
<dbReference type="Pfam" id="PF00561">
    <property type="entry name" value="Abhydrolase_1"/>
    <property type="match status" value="1"/>
</dbReference>
<comment type="catalytic activity">
    <reaction evidence="2">
        <text>L-homoserine + acetyl-CoA = O-acetyl-L-homoserine + CoA</text>
        <dbReference type="Rhea" id="RHEA:13701"/>
        <dbReference type="ChEBI" id="CHEBI:57287"/>
        <dbReference type="ChEBI" id="CHEBI:57288"/>
        <dbReference type="ChEBI" id="CHEBI:57476"/>
        <dbReference type="ChEBI" id="CHEBI:57716"/>
        <dbReference type="EC" id="2.3.1.31"/>
    </reaction>
</comment>